<feature type="transmembrane region" description="Helical" evidence="2">
    <location>
        <begin position="284"/>
        <end position="312"/>
    </location>
</feature>
<feature type="transmembrane region" description="Helical" evidence="2">
    <location>
        <begin position="219"/>
        <end position="242"/>
    </location>
</feature>
<keyword evidence="4" id="KW-1185">Reference proteome</keyword>
<sequence length="366" mass="37950">MFDWRSPSERHVTADPAVNEPLLQVGARLQDTEVASGVPQQFSATHLPTDDIASQNSSALGDVQQTTAAKDCTSRTATEVPGQPEQSKSQKSSDHTSSSKPGTEGAAASEAADLHQSPGAQPADLGIALSYGSKGQTTSANPGGTTAPASSRHHIGDIGDITAIYLPCITSTILNAILAMAAVASVLMHSLNMVFAERNLQSQHQKTQQTFCMGPEAAIFTHFITISLCLFSCSTAATAAIISHSTPRLANIALWASGIATAGSFCATITAFAFMAISQLGCSALGWVAFGLIIGLGGAAPVLFGGSIMICAAASRRRRRQHAEVRRSGLSKRSKGSSGRESRRHTAQNPSMNTNSAAGGLESSAR</sequence>
<feature type="transmembrane region" description="Helical" evidence="2">
    <location>
        <begin position="164"/>
        <end position="188"/>
    </location>
</feature>
<feature type="compositionally biased region" description="Polar residues" evidence="1">
    <location>
        <begin position="347"/>
        <end position="357"/>
    </location>
</feature>
<feature type="region of interest" description="Disordered" evidence="1">
    <location>
        <begin position="51"/>
        <end position="152"/>
    </location>
</feature>
<dbReference type="AlphaFoldDB" id="A0AAW1SFF6"/>
<feature type="compositionally biased region" description="Polar residues" evidence="1">
    <location>
        <begin position="51"/>
        <end position="68"/>
    </location>
</feature>
<gene>
    <name evidence="3" type="ORF">WJX74_008236</name>
</gene>
<organism evidence="3 4">
    <name type="scientific">Apatococcus lobatus</name>
    <dbReference type="NCBI Taxonomy" id="904363"/>
    <lineage>
        <taxon>Eukaryota</taxon>
        <taxon>Viridiplantae</taxon>
        <taxon>Chlorophyta</taxon>
        <taxon>core chlorophytes</taxon>
        <taxon>Trebouxiophyceae</taxon>
        <taxon>Chlorellales</taxon>
        <taxon>Chlorellaceae</taxon>
        <taxon>Apatococcus</taxon>
    </lineage>
</organism>
<reference evidence="3 4" key="1">
    <citation type="journal article" date="2024" name="Nat. Commun.">
        <title>Phylogenomics reveals the evolutionary origins of lichenization in chlorophyte algae.</title>
        <authorList>
            <person name="Puginier C."/>
            <person name="Libourel C."/>
            <person name="Otte J."/>
            <person name="Skaloud P."/>
            <person name="Haon M."/>
            <person name="Grisel S."/>
            <person name="Petersen M."/>
            <person name="Berrin J.G."/>
            <person name="Delaux P.M."/>
            <person name="Dal Grande F."/>
            <person name="Keller J."/>
        </authorList>
    </citation>
    <scope>NUCLEOTIDE SEQUENCE [LARGE SCALE GENOMIC DNA]</scope>
    <source>
        <strain evidence="3 4">SAG 2145</strain>
    </source>
</reference>
<proteinExistence type="predicted"/>
<accession>A0AAW1SFF6</accession>
<evidence type="ECO:0000313" key="3">
    <source>
        <dbReference type="EMBL" id="KAK9844891.1"/>
    </source>
</evidence>
<comment type="caution">
    <text evidence="3">The sequence shown here is derived from an EMBL/GenBank/DDBJ whole genome shotgun (WGS) entry which is preliminary data.</text>
</comment>
<keyword evidence="2" id="KW-1133">Transmembrane helix</keyword>
<feature type="region of interest" description="Disordered" evidence="1">
    <location>
        <begin position="1"/>
        <end position="20"/>
    </location>
</feature>
<name>A0AAW1SFF6_9CHLO</name>
<feature type="transmembrane region" description="Helical" evidence="2">
    <location>
        <begin position="254"/>
        <end position="278"/>
    </location>
</feature>
<dbReference type="EMBL" id="JALJOS010000001">
    <property type="protein sequence ID" value="KAK9844891.1"/>
    <property type="molecule type" value="Genomic_DNA"/>
</dbReference>
<dbReference type="Proteomes" id="UP001438707">
    <property type="component" value="Unassembled WGS sequence"/>
</dbReference>
<feature type="compositionally biased region" description="Basic and acidic residues" evidence="1">
    <location>
        <begin position="1"/>
        <end position="13"/>
    </location>
</feature>
<evidence type="ECO:0000256" key="1">
    <source>
        <dbReference type="SAM" id="MobiDB-lite"/>
    </source>
</evidence>
<protein>
    <submittedName>
        <fullName evidence="3">Uncharacterized protein</fullName>
    </submittedName>
</protein>
<keyword evidence="2" id="KW-0812">Transmembrane</keyword>
<feature type="compositionally biased region" description="Polar residues" evidence="1">
    <location>
        <begin position="133"/>
        <end position="149"/>
    </location>
</feature>
<evidence type="ECO:0000313" key="4">
    <source>
        <dbReference type="Proteomes" id="UP001438707"/>
    </source>
</evidence>
<feature type="region of interest" description="Disordered" evidence="1">
    <location>
        <begin position="321"/>
        <end position="366"/>
    </location>
</feature>
<evidence type="ECO:0000256" key="2">
    <source>
        <dbReference type="SAM" id="Phobius"/>
    </source>
</evidence>
<feature type="compositionally biased region" description="Low complexity" evidence="1">
    <location>
        <begin position="87"/>
        <end position="100"/>
    </location>
</feature>
<keyword evidence="2" id="KW-0472">Membrane</keyword>